<evidence type="ECO:0000256" key="7">
    <source>
        <dbReference type="ARBA" id="ARBA00023065"/>
    </source>
</evidence>
<keyword evidence="5 13" id="KW-0375">Hydrogen ion transport</keyword>
<keyword evidence="2 13" id="KW-0813">Transport</keyword>
<feature type="transmembrane region" description="Helical" evidence="13">
    <location>
        <begin position="6"/>
        <end position="27"/>
    </location>
</feature>
<dbReference type="Pfam" id="PF00430">
    <property type="entry name" value="ATP-synt_B"/>
    <property type="match status" value="1"/>
</dbReference>
<feature type="coiled-coil region" evidence="15">
    <location>
        <begin position="48"/>
        <end position="120"/>
    </location>
</feature>
<comment type="function">
    <text evidence="11">Component of the F(0) channel, it forms part of the peripheral stalk, linking F(1) to F(0). The b'-subunit is a diverged and duplicated form of b found in plants and photosynthetic bacteria.</text>
</comment>
<evidence type="ECO:0000256" key="12">
    <source>
        <dbReference type="ARBA" id="ARBA00037847"/>
    </source>
</evidence>
<keyword evidence="8 13" id="KW-0472">Membrane</keyword>
<accession>A0ABN6DUS8</accession>
<comment type="subcellular location">
    <subcellularLocation>
        <location evidence="13">Cell membrane</location>
        <topology evidence="13">Single-pass membrane protein</topology>
    </subcellularLocation>
    <subcellularLocation>
        <location evidence="12">Endomembrane system</location>
        <topology evidence="12">Single-pass membrane protein</topology>
    </subcellularLocation>
</comment>
<keyword evidence="7 13" id="KW-0406">Ion transport</keyword>
<evidence type="ECO:0000256" key="9">
    <source>
        <dbReference type="ARBA" id="ARBA00023310"/>
    </source>
</evidence>
<proteinExistence type="inferred from homology"/>
<evidence type="ECO:0000256" key="10">
    <source>
        <dbReference type="ARBA" id="ARBA00025198"/>
    </source>
</evidence>
<keyword evidence="15" id="KW-0175">Coiled coil</keyword>
<evidence type="ECO:0000256" key="3">
    <source>
        <dbReference type="ARBA" id="ARBA00022547"/>
    </source>
</evidence>
<evidence type="ECO:0000256" key="2">
    <source>
        <dbReference type="ARBA" id="ARBA00022448"/>
    </source>
</evidence>
<keyword evidence="4 13" id="KW-0812">Transmembrane</keyword>
<dbReference type="PANTHER" id="PTHR33445">
    <property type="entry name" value="ATP SYNTHASE SUBUNIT B', CHLOROPLASTIC"/>
    <property type="match status" value="1"/>
</dbReference>
<evidence type="ECO:0000313" key="16">
    <source>
        <dbReference type="EMBL" id="BCR02951.1"/>
    </source>
</evidence>
<dbReference type="EMBL" id="AP024355">
    <property type="protein sequence ID" value="BCR02951.1"/>
    <property type="molecule type" value="Genomic_DNA"/>
</dbReference>
<evidence type="ECO:0000256" key="1">
    <source>
        <dbReference type="ARBA" id="ARBA00005513"/>
    </source>
</evidence>
<keyword evidence="17" id="KW-1185">Reference proteome</keyword>
<evidence type="ECO:0000256" key="11">
    <source>
        <dbReference type="ARBA" id="ARBA00025614"/>
    </source>
</evidence>
<dbReference type="CDD" id="cd06503">
    <property type="entry name" value="ATP-synt_Fo_b"/>
    <property type="match status" value="1"/>
</dbReference>
<comment type="similarity">
    <text evidence="1 13 14">Belongs to the ATPase B chain family.</text>
</comment>
<dbReference type="PANTHER" id="PTHR33445:SF2">
    <property type="entry name" value="ATP SYNTHASE SUBUNIT B', CHLOROPLASTIC"/>
    <property type="match status" value="1"/>
</dbReference>
<protein>
    <recommendedName>
        <fullName evidence="13">ATP synthase subunit b</fullName>
    </recommendedName>
    <alternativeName>
        <fullName evidence="13">ATP synthase F(0) sector subunit b</fullName>
    </alternativeName>
    <alternativeName>
        <fullName evidence="13">ATPase subunit I</fullName>
    </alternativeName>
    <alternativeName>
        <fullName evidence="13">F-type ATPase subunit b</fullName>
        <shortName evidence="13">F-ATPase subunit b</shortName>
    </alternativeName>
</protein>
<reference evidence="16 17" key="1">
    <citation type="journal article" date="2016" name="C (Basel)">
        <title>Selective Growth of and Electricity Production by Marine Exoelectrogenic Bacteria in Self-Aggregated Hydrogel of Microbially Reduced Graphene Oxide.</title>
        <authorList>
            <person name="Yoshida N."/>
            <person name="Goto Y."/>
            <person name="Miyata Y."/>
        </authorList>
    </citation>
    <scope>NUCLEOTIDE SEQUENCE [LARGE SCALE GENOMIC DNA]</scope>
    <source>
        <strain evidence="16 17">NIT-T3</strain>
    </source>
</reference>
<comment type="function">
    <text evidence="10 13">F(1)F(0) ATP synthase produces ATP from ADP in the presence of a proton or sodium gradient. F-type ATPases consist of two structural domains, F(1) containing the extramembraneous catalytic core and F(0) containing the membrane proton channel, linked together by a central stalk and a peripheral stalk. During catalysis, ATP synthesis in the catalytic domain of F(1) is coupled via a rotary mechanism of the central stalk subunits to proton translocation.</text>
</comment>
<dbReference type="InterPro" id="IPR050059">
    <property type="entry name" value="ATP_synthase_B_chain"/>
</dbReference>
<keyword evidence="9 13" id="KW-0066">ATP synthesis</keyword>
<evidence type="ECO:0000256" key="6">
    <source>
        <dbReference type="ARBA" id="ARBA00022989"/>
    </source>
</evidence>
<dbReference type="Proteomes" id="UP001319827">
    <property type="component" value="Chromosome"/>
</dbReference>
<evidence type="ECO:0000256" key="14">
    <source>
        <dbReference type="RuleBase" id="RU003848"/>
    </source>
</evidence>
<dbReference type="HAMAP" id="MF_01398">
    <property type="entry name" value="ATP_synth_b_bprime"/>
    <property type="match status" value="1"/>
</dbReference>
<evidence type="ECO:0000256" key="15">
    <source>
        <dbReference type="SAM" id="Coils"/>
    </source>
</evidence>
<keyword evidence="6 13" id="KW-1133">Transmembrane helix</keyword>
<evidence type="ECO:0000313" key="17">
    <source>
        <dbReference type="Proteomes" id="UP001319827"/>
    </source>
</evidence>
<dbReference type="RefSeq" id="WP_221250439.1">
    <property type="nucleotide sequence ID" value="NZ_AP024355.1"/>
</dbReference>
<organism evidence="16 17">
    <name type="scientific">Desulfuromonas versatilis</name>
    <dbReference type="NCBI Taxonomy" id="2802975"/>
    <lineage>
        <taxon>Bacteria</taxon>
        <taxon>Pseudomonadati</taxon>
        <taxon>Thermodesulfobacteriota</taxon>
        <taxon>Desulfuromonadia</taxon>
        <taxon>Desulfuromonadales</taxon>
        <taxon>Desulfuromonadaceae</taxon>
        <taxon>Desulfuromonas</taxon>
    </lineage>
</organism>
<evidence type="ECO:0000256" key="8">
    <source>
        <dbReference type="ARBA" id="ARBA00023136"/>
    </source>
</evidence>
<evidence type="ECO:0000256" key="13">
    <source>
        <dbReference type="HAMAP-Rule" id="MF_01398"/>
    </source>
</evidence>
<name>A0ABN6DUS8_9BACT</name>
<evidence type="ECO:0000256" key="4">
    <source>
        <dbReference type="ARBA" id="ARBA00022692"/>
    </source>
</evidence>
<sequence>MIEINWTILLQIANFLVLMAVLNMLLYRPLREVLNRRKQAVEGGHQSARDLEGQIKEKMARYEQQLQEAKAKGAAEKATLRQAAASEEAELVGKAQGQAAEKLEKIKQQVAGEAEQARTTLKIEARSLASDIACKILGRAL</sequence>
<keyword evidence="13" id="KW-1003">Cell membrane</keyword>
<evidence type="ECO:0000256" key="5">
    <source>
        <dbReference type="ARBA" id="ARBA00022781"/>
    </source>
</evidence>
<reference evidence="16 17" key="2">
    <citation type="journal article" date="2021" name="Int. J. Syst. Evol. Microbiol.">
        <title>Isolation and Polyphasic Characterization of Desulfuromonas versatilis sp. Nov., an Electrogenic Bacteria Capable of Versatile Metabolism Isolated from a Graphene Oxide-Reducing Enrichment Culture.</title>
        <authorList>
            <person name="Xie L."/>
            <person name="Yoshida N."/>
            <person name="Ishii S."/>
            <person name="Meng L."/>
        </authorList>
    </citation>
    <scope>NUCLEOTIDE SEQUENCE [LARGE SCALE GENOMIC DNA]</scope>
    <source>
        <strain evidence="16 17">NIT-T3</strain>
    </source>
</reference>
<comment type="subunit">
    <text evidence="13">F-type ATPases have 2 components, F(1) - the catalytic core - and F(0) - the membrane proton channel. F(1) has five subunits: alpha(3), beta(3), gamma(1), delta(1), epsilon(1). F(0) has three main subunits: a(1), b(2) and c(10-14). The alpha and beta chains form an alternating ring which encloses part of the gamma chain. F(1) is attached to F(0) by a central stalk formed by the gamma and epsilon chains, while a peripheral stalk is formed by the delta and b chains.</text>
</comment>
<keyword evidence="3 13" id="KW-0138">CF(0)</keyword>
<dbReference type="InterPro" id="IPR002146">
    <property type="entry name" value="ATP_synth_b/b'su_bac/chlpt"/>
</dbReference>
<gene>
    <name evidence="16" type="primary">atpF_1</name>
    <name evidence="13" type="synonym">atpF</name>
    <name evidence="16" type="ORF">DESUT3_00200</name>
</gene>